<dbReference type="InterPro" id="IPR051817">
    <property type="entry name" value="FDH_cytochrome_b556_subunit"/>
</dbReference>
<keyword evidence="8" id="KW-0479">Metal-binding</keyword>
<dbReference type="InterPro" id="IPR011577">
    <property type="entry name" value="Cyt_b561_bac/Ni-Hgenase"/>
</dbReference>
<dbReference type="PRINTS" id="PR00173">
    <property type="entry name" value="EDTRNSPORT"/>
</dbReference>
<keyword evidence="9" id="KW-0249">Electron transport</keyword>
<protein>
    <submittedName>
        <fullName evidence="16">Formate dehydrogenase subunit gamma</fullName>
        <ecNumber evidence="16">1.17.1.9</ecNumber>
    </submittedName>
</protein>
<evidence type="ECO:0000256" key="14">
    <source>
        <dbReference type="SAM" id="SignalP"/>
    </source>
</evidence>
<evidence type="ECO:0000256" key="4">
    <source>
        <dbReference type="ARBA" id="ARBA00022448"/>
    </source>
</evidence>
<keyword evidence="6" id="KW-0349">Heme</keyword>
<evidence type="ECO:0000256" key="8">
    <source>
        <dbReference type="ARBA" id="ARBA00022723"/>
    </source>
</evidence>
<keyword evidence="17" id="KW-1185">Reference proteome</keyword>
<dbReference type="EC" id="1.17.1.9" evidence="16"/>
<sequence length="330" mass="35006">MTRILLAALLALSLAGGAARAQAPASGPGGVTVSAEEMELQRMLRGGRIEGRVSIPDARAASLVQPQGQAWREFHNRTLAWVGGVAVLGVLALLLAFFLAKGRIPIAGGPAGRTITRFSLLEWANHWMVASCFIILGLTGLNLTFGRHLLLPLIGPEGFTALTIAGKYAHNYLAFPFTLGVVAMLLLWARDNIPNARDIDWVRLGGGFIGRGHPEAGRFNAGQKMVFWITVLGGGLVAASGYMLIFPFAVTDIAGMQLAHMVHGIIAVLMIAAMLAHIYIGSVGMEGAVEAMSTGEVDLNWAKEHHGLWVQEVATAHRAPPPAARAYGAD</sequence>
<comment type="cofactor">
    <cofactor evidence="1">
        <name>heme</name>
        <dbReference type="ChEBI" id="CHEBI:30413"/>
    </cofactor>
</comment>
<keyword evidence="5" id="KW-1003">Cell membrane</keyword>
<dbReference type="Gene3D" id="1.20.950.20">
    <property type="entry name" value="Transmembrane di-heme cytochromes, Chain C"/>
    <property type="match status" value="1"/>
</dbReference>
<proteinExistence type="inferred from homology"/>
<keyword evidence="10 13" id="KW-1133">Transmembrane helix</keyword>
<feature type="transmembrane region" description="Helical" evidence="13">
    <location>
        <begin position="79"/>
        <end position="100"/>
    </location>
</feature>
<evidence type="ECO:0000256" key="7">
    <source>
        <dbReference type="ARBA" id="ARBA00022692"/>
    </source>
</evidence>
<keyword evidence="4" id="KW-0813">Transport</keyword>
<organism evidence="16 17">
    <name type="scientific">Paracraurococcus lichenis</name>
    <dbReference type="NCBI Taxonomy" id="3064888"/>
    <lineage>
        <taxon>Bacteria</taxon>
        <taxon>Pseudomonadati</taxon>
        <taxon>Pseudomonadota</taxon>
        <taxon>Alphaproteobacteria</taxon>
        <taxon>Acetobacterales</taxon>
        <taxon>Roseomonadaceae</taxon>
        <taxon>Paracraurococcus</taxon>
    </lineage>
</organism>
<dbReference type="SUPFAM" id="SSF81342">
    <property type="entry name" value="Transmembrane di-heme cytochromes"/>
    <property type="match status" value="1"/>
</dbReference>
<feature type="transmembrane region" description="Helical" evidence="13">
    <location>
        <begin position="226"/>
        <end position="249"/>
    </location>
</feature>
<feature type="transmembrane region" description="Helical" evidence="13">
    <location>
        <begin position="127"/>
        <end position="149"/>
    </location>
</feature>
<dbReference type="RefSeq" id="WP_305103051.1">
    <property type="nucleotide sequence ID" value="NZ_JAUTWS010000005.1"/>
</dbReference>
<reference evidence="16 17" key="1">
    <citation type="submission" date="2023-08" db="EMBL/GenBank/DDBJ databases">
        <title>The draft genome sequence of Paracraurococcus sp. LOR1-02.</title>
        <authorList>
            <person name="Kingkaew E."/>
            <person name="Tanasupawat S."/>
        </authorList>
    </citation>
    <scope>NUCLEOTIDE SEQUENCE [LARGE SCALE GENOMIC DNA]</scope>
    <source>
        <strain evidence="16 17">LOR1-02</strain>
    </source>
</reference>
<evidence type="ECO:0000256" key="12">
    <source>
        <dbReference type="ARBA" id="ARBA00023136"/>
    </source>
</evidence>
<keyword evidence="14" id="KW-0732">Signal</keyword>
<dbReference type="PANTHER" id="PTHR30074">
    <property type="entry name" value="FORMATE DEHYDROGENASE, NITRATE-INDUCIBLE, CYTOCHROME B556 FDN SUBUNIT"/>
    <property type="match status" value="1"/>
</dbReference>
<evidence type="ECO:0000256" key="9">
    <source>
        <dbReference type="ARBA" id="ARBA00022982"/>
    </source>
</evidence>
<evidence type="ECO:0000313" key="17">
    <source>
        <dbReference type="Proteomes" id="UP001243009"/>
    </source>
</evidence>
<feature type="chain" id="PRO_5045412415" evidence="14">
    <location>
        <begin position="22"/>
        <end position="330"/>
    </location>
</feature>
<evidence type="ECO:0000256" key="6">
    <source>
        <dbReference type="ARBA" id="ARBA00022617"/>
    </source>
</evidence>
<evidence type="ECO:0000256" key="13">
    <source>
        <dbReference type="SAM" id="Phobius"/>
    </source>
</evidence>
<dbReference type="GO" id="GO:0008863">
    <property type="term" value="F:formate dehydrogenase (NAD+) activity"/>
    <property type="evidence" value="ECO:0007669"/>
    <property type="project" value="UniProtKB-EC"/>
</dbReference>
<evidence type="ECO:0000256" key="10">
    <source>
        <dbReference type="ARBA" id="ARBA00022989"/>
    </source>
</evidence>
<dbReference type="InterPro" id="IPR006471">
    <property type="entry name" value="Formate_DH_gsu"/>
</dbReference>
<evidence type="ECO:0000259" key="15">
    <source>
        <dbReference type="Pfam" id="PF01292"/>
    </source>
</evidence>
<evidence type="ECO:0000313" key="16">
    <source>
        <dbReference type="EMBL" id="MDO9708186.1"/>
    </source>
</evidence>
<comment type="similarity">
    <text evidence="3">Belongs to the formate dehydrogenase gamma subunit family.</text>
</comment>
<feature type="domain" description="Cytochrome b561 bacterial/Ni-hydrogenase" evidence="15">
    <location>
        <begin position="117"/>
        <end position="294"/>
    </location>
</feature>
<gene>
    <name evidence="16" type="ORF">Q7A36_07525</name>
</gene>
<keyword evidence="16" id="KW-0560">Oxidoreductase</keyword>
<evidence type="ECO:0000256" key="5">
    <source>
        <dbReference type="ARBA" id="ARBA00022475"/>
    </source>
</evidence>
<dbReference type="InterPro" id="IPR016174">
    <property type="entry name" value="Di-haem_cyt_TM"/>
</dbReference>
<evidence type="ECO:0000256" key="11">
    <source>
        <dbReference type="ARBA" id="ARBA00023004"/>
    </source>
</evidence>
<dbReference type="Pfam" id="PF01292">
    <property type="entry name" value="Ni_hydr_CYTB"/>
    <property type="match status" value="1"/>
</dbReference>
<feature type="transmembrane region" description="Helical" evidence="13">
    <location>
        <begin position="261"/>
        <end position="280"/>
    </location>
</feature>
<dbReference type="Proteomes" id="UP001243009">
    <property type="component" value="Unassembled WGS sequence"/>
</dbReference>
<evidence type="ECO:0000256" key="3">
    <source>
        <dbReference type="ARBA" id="ARBA00010747"/>
    </source>
</evidence>
<name>A0ABT9DWA7_9PROT</name>
<evidence type="ECO:0000256" key="1">
    <source>
        <dbReference type="ARBA" id="ARBA00001971"/>
    </source>
</evidence>
<keyword evidence="7 13" id="KW-0812">Transmembrane</keyword>
<dbReference type="EMBL" id="JAUTWS010000005">
    <property type="protein sequence ID" value="MDO9708186.1"/>
    <property type="molecule type" value="Genomic_DNA"/>
</dbReference>
<evidence type="ECO:0000256" key="2">
    <source>
        <dbReference type="ARBA" id="ARBA00004651"/>
    </source>
</evidence>
<dbReference type="PANTHER" id="PTHR30074:SF6">
    <property type="entry name" value="FORMATE DEHYDROGENASE GAMMA SUBUNIT"/>
    <property type="match status" value="1"/>
</dbReference>
<keyword evidence="11" id="KW-0408">Iron</keyword>
<comment type="caution">
    <text evidence="16">The sequence shown here is derived from an EMBL/GenBank/DDBJ whole genome shotgun (WGS) entry which is preliminary data.</text>
</comment>
<feature type="signal peptide" evidence="14">
    <location>
        <begin position="1"/>
        <end position="21"/>
    </location>
</feature>
<comment type="subcellular location">
    <subcellularLocation>
        <location evidence="2">Cell membrane</location>
        <topology evidence="2">Multi-pass membrane protein</topology>
    </subcellularLocation>
</comment>
<feature type="transmembrane region" description="Helical" evidence="13">
    <location>
        <begin position="169"/>
        <end position="189"/>
    </location>
</feature>
<accession>A0ABT9DWA7</accession>
<keyword evidence="12 13" id="KW-0472">Membrane</keyword>
<dbReference type="NCBIfam" id="TIGR01583">
    <property type="entry name" value="formate-DH-gamm"/>
    <property type="match status" value="1"/>
</dbReference>